<dbReference type="AlphaFoldDB" id="A0A1D1VXZ8"/>
<dbReference type="Proteomes" id="UP000186922">
    <property type="component" value="Unassembled WGS sequence"/>
</dbReference>
<evidence type="ECO:0000313" key="2">
    <source>
        <dbReference type="Proteomes" id="UP000186922"/>
    </source>
</evidence>
<gene>
    <name evidence="1" type="primary">RvY_16311-1</name>
    <name evidence="1" type="synonym">RvY_16311.1</name>
    <name evidence="1" type="ORF">RvY_16311</name>
</gene>
<sequence>MLYLHVAYNSLRIVVRATVRPQESHGEYIDFLLDGRDRAHRDSIWLPSEMGTFRIVKISLGFRSNHMGNNLDCEKTLPMQQTACYLM</sequence>
<dbReference type="EMBL" id="BDGG01000013">
    <property type="protein sequence ID" value="GAV06297.1"/>
    <property type="molecule type" value="Genomic_DNA"/>
</dbReference>
<accession>A0A1D1VXZ8</accession>
<protein>
    <submittedName>
        <fullName evidence="1">Uncharacterized protein</fullName>
    </submittedName>
</protein>
<organism evidence="1 2">
    <name type="scientific">Ramazzottius varieornatus</name>
    <name type="common">Water bear</name>
    <name type="synonym">Tardigrade</name>
    <dbReference type="NCBI Taxonomy" id="947166"/>
    <lineage>
        <taxon>Eukaryota</taxon>
        <taxon>Metazoa</taxon>
        <taxon>Ecdysozoa</taxon>
        <taxon>Tardigrada</taxon>
        <taxon>Eutardigrada</taxon>
        <taxon>Parachela</taxon>
        <taxon>Hypsibioidea</taxon>
        <taxon>Ramazzottiidae</taxon>
        <taxon>Ramazzottius</taxon>
    </lineage>
</organism>
<reference evidence="1 2" key="1">
    <citation type="journal article" date="2016" name="Nat. Commun.">
        <title>Extremotolerant tardigrade genome and improved radiotolerance of human cultured cells by tardigrade-unique protein.</title>
        <authorList>
            <person name="Hashimoto T."/>
            <person name="Horikawa D.D."/>
            <person name="Saito Y."/>
            <person name="Kuwahara H."/>
            <person name="Kozuka-Hata H."/>
            <person name="Shin-I T."/>
            <person name="Minakuchi Y."/>
            <person name="Ohishi K."/>
            <person name="Motoyama A."/>
            <person name="Aizu T."/>
            <person name="Enomoto A."/>
            <person name="Kondo K."/>
            <person name="Tanaka S."/>
            <person name="Hara Y."/>
            <person name="Koshikawa S."/>
            <person name="Sagara H."/>
            <person name="Miura T."/>
            <person name="Yokobori S."/>
            <person name="Miyagawa K."/>
            <person name="Suzuki Y."/>
            <person name="Kubo T."/>
            <person name="Oyama M."/>
            <person name="Kohara Y."/>
            <person name="Fujiyama A."/>
            <person name="Arakawa K."/>
            <person name="Katayama T."/>
            <person name="Toyoda A."/>
            <person name="Kunieda T."/>
        </authorList>
    </citation>
    <scope>NUCLEOTIDE SEQUENCE [LARGE SCALE GENOMIC DNA]</scope>
    <source>
        <strain evidence="1 2">YOKOZUNA-1</strain>
    </source>
</reference>
<keyword evidence="2" id="KW-1185">Reference proteome</keyword>
<comment type="caution">
    <text evidence="1">The sequence shown here is derived from an EMBL/GenBank/DDBJ whole genome shotgun (WGS) entry which is preliminary data.</text>
</comment>
<evidence type="ECO:0000313" key="1">
    <source>
        <dbReference type="EMBL" id="GAV06297.1"/>
    </source>
</evidence>
<name>A0A1D1VXZ8_RAMVA</name>
<proteinExistence type="predicted"/>